<dbReference type="Gene3D" id="3.40.190.10">
    <property type="entry name" value="Periplasmic binding protein-like II"/>
    <property type="match status" value="2"/>
</dbReference>
<dbReference type="EMBL" id="AUZY01005722">
    <property type="protein sequence ID" value="EQD57574.1"/>
    <property type="molecule type" value="Genomic_DNA"/>
</dbReference>
<dbReference type="InterPro" id="IPR050962">
    <property type="entry name" value="Phosphate-bind_PstS"/>
</dbReference>
<dbReference type="PIRSF" id="PIRSF002756">
    <property type="entry name" value="PstS"/>
    <property type="match status" value="1"/>
</dbReference>
<name>T1BWP5_9ZZZZ</name>
<organism evidence="5">
    <name type="scientific">mine drainage metagenome</name>
    <dbReference type="NCBI Taxonomy" id="410659"/>
    <lineage>
        <taxon>unclassified sequences</taxon>
        <taxon>metagenomes</taxon>
        <taxon>ecological metagenomes</taxon>
    </lineage>
</organism>
<keyword evidence="2" id="KW-0813">Transport</keyword>
<comment type="similarity">
    <text evidence="1">Belongs to the PstS family.</text>
</comment>
<protein>
    <submittedName>
        <fullName evidence="5">Periplasmic phosphate binding protein</fullName>
    </submittedName>
</protein>
<dbReference type="CDD" id="cd13565">
    <property type="entry name" value="PBP2_PstS"/>
    <property type="match status" value="1"/>
</dbReference>
<comment type="caution">
    <text evidence="5">The sequence shown here is derived from an EMBL/GenBank/DDBJ whole genome shotgun (WGS) entry which is preliminary data.</text>
</comment>
<reference evidence="5" key="2">
    <citation type="journal article" date="2014" name="ISME J.">
        <title>Microbial stratification in low pH oxic and suboxic macroscopic growths along an acid mine drainage.</title>
        <authorList>
            <person name="Mendez-Garcia C."/>
            <person name="Mesa V."/>
            <person name="Sprenger R.R."/>
            <person name="Richter M."/>
            <person name="Diez M.S."/>
            <person name="Solano J."/>
            <person name="Bargiela R."/>
            <person name="Golyshina O.V."/>
            <person name="Manteca A."/>
            <person name="Ramos J.L."/>
            <person name="Gallego J.R."/>
            <person name="Llorente I."/>
            <person name="Martins Dos Santos V.A."/>
            <person name="Jensen O.N."/>
            <person name="Pelaez A.I."/>
            <person name="Sanchez J."/>
            <person name="Ferrer M."/>
        </authorList>
    </citation>
    <scope>NUCLEOTIDE SEQUENCE</scope>
</reference>
<keyword evidence="3" id="KW-0592">Phosphate transport</keyword>
<proteinExistence type="inferred from homology"/>
<sequence>MIETGSTLLYPLFNLWVPVYTAIHPHVRITTESTGSGTGIAQATARLVQLGASDAYLSPALTREHPGLVNIPLAISSQMINYNLPGLNDRPLRLSGPVLAGIYAGRIRYWDAPAIRALNPGVPLPHHLILPIHRSDGSGDTFIFTQYLSFSTPSWMRTVAYGTTVSWPPVRNGIGATGNPGMVQALDTNPYAIAYIGVSYRSAILKDRLGQALLENRAGHFVSLTRAHVMAAVRARVAATPPDQAISLVDAPGAESYPIINYEYVIVEKHQPNRALALALRQFLGWAIAAKGGNAPSFLNRVGFAPLPPRAIRQSMKQISEIR</sequence>
<dbReference type="PANTHER" id="PTHR42996">
    <property type="entry name" value="PHOSPHATE-BINDING PROTEIN PSTS"/>
    <property type="match status" value="1"/>
</dbReference>
<dbReference type="NCBIfam" id="TIGR00975">
    <property type="entry name" value="3a0107s03"/>
    <property type="match status" value="1"/>
</dbReference>
<evidence type="ECO:0000256" key="2">
    <source>
        <dbReference type="ARBA" id="ARBA00022448"/>
    </source>
</evidence>
<evidence type="ECO:0000256" key="3">
    <source>
        <dbReference type="ARBA" id="ARBA00022592"/>
    </source>
</evidence>
<dbReference type="SUPFAM" id="SSF53850">
    <property type="entry name" value="Periplasmic binding protein-like II"/>
    <property type="match status" value="1"/>
</dbReference>
<evidence type="ECO:0000256" key="1">
    <source>
        <dbReference type="ARBA" id="ARBA00008725"/>
    </source>
</evidence>
<dbReference type="PANTHER" id="PTHR42996:SF1">
    <property type="entry name" value="PHOSPHATE-BINDING PROTEIN PSTS"/>
    <property type="match status" value="1"/>
</dbReference>
<dbReference type="GO" id="GO:0035435">
    <property type="term" value="P:phosphate ion transmembrane transport"/>
    <property type="evidence" value="ECO:0007669"/>
    <property type="project" value="InterPro"/>
</dbReference>
<reference evidence="5" key="1">
    <citation type="submission" date="2013-08" db="EMBL/GenBank/DDBJ databases">
        <authorList>
            <person name="Mendez C."/>
            <person name="Richter M."/>
            <person name="Ferrer M."/>
            <person name="Sanchez J."/>
        </authorList>
    </citation>
    <scope>NUCLEOTIDE SEQUENCE</scope>
</reference>
<dbReference type="InterPro" id="IPR005673">
    <property type="entry name" value="ABC_phos-bd_PstS"/>
</dbReference>
<evidence type="ECO:0000259" key="4">
    <source>
        <dbReference type="Pfam" id="PF12849"/>
    </source>
</evidence>
<gene>
    <name evidence="5" type="ORF">B1B_08726</name>
</gene>
<dbReference type="GO" id="GO:0043190">
    <property type="term" value="C:ATP-binding cassette (ABC) transporter complex"/>
    <property type="evidence" value="ECO:0007669"/>
    <property type="project" value="InterPro"/>
</dbReference>
<accession>T1BWP5</accession>
<dbReference type="GO" id="GO:0042301">
    <property type="term" value="F:phosphate ion binding"/>
    <property type="evidence" value="ECO:0007669"/>
    <property type="project" value="InterPro"/>
</dbReference>
<dbReference type="AlphaFoldDB" id="T1BWP5"/>
<evidence type="ECO:0000313" key="5">
    <source>
        <dbReference type="EMBL" id="EQD57574.1"/>
    </source>
</evidence>
<dbReference type="InterPro" id="IPR024370">
    <property type="entry name" value="PBP_domain"/>
</dbReference>
<feature type="domain" description="PBP" evidence="4">
    <location>
        <begin position="4"/>
        <end position="289"/>
    </location>
</feature>
<dbReference type="Pfam" id="PF12849">
    <property type="entry name" value="PBP_like_2"/>
    <property type="match status" value="1"/>
</dbReference>